<accession>W9QCD3</accession>
<dbReference type="AlphaFoldDB" id="W9QCD3"/>
<comment type="function">
    <text evidence="2">Repressor of jasmonate responses.</text>
</comment>
<dbReference type="Pfam" id="PF06200">
    <property type="entry name" value="tify"/>
    <property type="match status" value="1"/>
</dbReference>
<dbReference type="Pfam" id="PF09425">
    <property type="entry name" value="Jas_motif"/>
    <property type="match status" value="1"/>
</dbReference>
<keyword evidence="3" id="KW-1133">Transmembrane helix</keyword>
<dbReference type="InterPro" id="IPR040390">
    <property type="entry name" value="TIFY/JAZ"/>
</dbReference>
<feature type="domain" description="Tify" evidence="4">
    <location>
        <begin position="186"/>
        <end position="233"/>
    </location>
</feature>
<dbReference type="GO" id="GO:0009611">
    <property type="term" value="P:response to wounding"/>
    <property type="evidence" value="ECO:0007669"/>
    <property type="project" value="UniProtKB-UniRule"/>
</dbReference>
<comment type="similarity">
    <text evidence="1 2">Belongs to the TIFY/JAZ family.</text>
</comment>
<dbReference type="eggNOG" id="ENOG502QWAG">
    <property type="taxonomic scope" value="Eukaryota"/>
</dbReference>
<dbReference type="Proteomes" id="UP000030645">
    <property type="component" value="Unassembled WGS sequence"/>
</dbReference>
<keyword evidence="6" id="KW-1185">Reference proteome</keyword>
<evidence type="ECO:0000256" key="1">
    <source>
        <dbReference type="ARBA" id="ARBA00008614"/>
    </source>
</evidence>
<keyword evidence="2" id="KW-0539">Nucleus</keyword>
<evidence type="ECO:0000256" key="3">
    <source>
        <dbReference type="SAM" id="Phobius"/>
    </source>
</evidence>
<organism evidence="5 6">
    <name type="scientific">Morus notabilis</name>
    <dbReference type="NCBI Taxonomy" id="981085"/>
    <lineage>
        <taxon>Eukaryota</taxon>
        <taxon>Viridiplantae</taxon>
        <taxon>Streptophyta</taxon>
        <taxon>Embryophyta</taxon>
        <taxon>Tracheophyta</taxon>
        <taxon>Spermatophyta</taxon>
        <taxon>Magnoliopsida</taxon>
        <taxon>eudicotyledons</taxon>
        <taxon>Gunneridae</taxon>
        <taxon>Pentapetalae</taxon>
        <taxon>rosids</taxon>
        <taxon>fabids</taxon>
        <taxon>Rosales</taxon>
        <taxon>Moraceae</taxon>
        <taxon>Moreae</taxon>
        <taxon>Morus</taxon>
    </lineage>
</organism>
<reference evidence="6" key="1">
    <citation type="submission" date="2013-01" db="EMBL/GenBank/DDBJ databases">
        <title>Draft Genome Sequence of a Mulberry Tree, Morus notabilis C.K. Schneid.</title>
        <authorList>
            <person name="He N."/>
            <person name="Zhao S."/>
        </authorList>
    </citation>
    <scope>NUCLEOTIDE SEQUENCE</scope>
</reference>
<dbReference type="PROSITE" id="PS51320">
    <property type="entry name" value="TIFY"/>
    <property type="match status" value="1"/>
</dbReference>
<keyword evidence="3" id="KW-0472">Membrane</keyword>
<proteinExistence type="inferred from homology"/>
<keyword evidence="3" id="KW-0812">Transmembrane</keyword>
<dbReference type="PANTHER" id="PTHR33077:SF125">
    <property type="entry name" value="PROTEIN TIFY"/>
    <property type="match status" value="1"/>
</dbReference>
<dbReference type="STRING" id="981085.W9QCD3"/>
<dbReference type="GO" id="GO:0031347">
    <property type="term" value="P:regulation of defense response"/>
    <property type="evidence" value="ECO:0007669"/>
    <property type="project" value="UniProtKB-UniRule"/>
</dbReference>
<evidence type="ECO:0000313" key="5">
    <source>
        <dbReference type="EMBL" id="EXB25604.1"/>
    </source>
</evidence>
<dbReference type="GO" id="GO:0005634">
    <property type="term" value="C:nucleus"/>
    <property type="evidence" value="ECO:0007669"/>
    <property type="project" value="UniProtKB-SubCell"/>
</dbReference>
<evidence type="ECO:0000313" key="6">
    <source>
        <dbReference type="Proteomes" id="UP000030645"/>
    </source>
</evidence>
<gene>
    <name evidence="5" type="ORF">L484_004559</name>
</gene>
<dbReference type="SMART" id="SM00979">
    <property type="entry name" value="TIFY"/>
    <property type="match status" value="1"/>
</dbReference>
<feature type="transmembrane region" description="Helical" evidence="3">
    <location>
        <begin position="390"/>
        <end position="410"/>
    </location>
</feature>
<comment type="subcellular location">
    <subcellularLocation>
        <location evidence="2">Nucleus</location>
    </subcellularLocation>
</comment>
<sequence>MERDFFGLSFQNGSPIVKEEAADNSKNSAPERHSGMQWSFSNKVSAVPQFLSFKASQENRPRKTVHDPLGSSTLMTISTVDAFDTNQKPFSSAIQKNCIQEKATGPHYSMTVYHPQAASNQPNQTIPVALSTPAFQSHIASTVNSAVPSTMKPQCFGGLPIISSVPAIPSNSSIFGTADLRNISKSSGAPAQMTIFYAGSVSVYDDISPEKVLTYEKSIPSIQAQAIMLLAGNGSSPTPNMPVSTAPVETSAPRPSTADGFIRSWSFSELPSPISVIMCSDTQCGGGPKNTNGLAIVKAVGASVSSSNHSEPPKVVNSVGPATTTAIPAVAAPQARKASLARFLEKRKERVISTSPYNVAKKSSDCGAPGSDGMSLSVGGAPTYMGKVDLGRFGFCFALWFAFLMLYATVENVAKVIVEFVPLEV</sequence>
<name>W9QCD3_9ROSA</name>
<keyword evidence="2" id="KW-1184">Jasmonic acid signaling pathway</keyword>
<dbReference type="EMBL" id="KE343363">
    <property type="protein sequence ID" value="EXB25604.1"/>
    <property type="molecule type" value="Genomic_DNA"/>
</dbReference>
<evidence type="ECO:0000256" key="2">
    <source>
        <dbReference type="RuleBase" id="RU369065"/>
    </source>
</evidence>
<dbReference type="InterPro" id="IPR018467">
    <property type="entry name" value="CCT_CS"/>
</dbReference>
<comment type="domain">
    <text evidence="2">The jas domain is required for interaction with COI1.</text>
</comment>
<protein>
    <recommendedName>
        <fullName evidence="2">Protein TIFY</fullName>
    </recommendedName>
    <alternativeName>
        <fullName evidence="2">Jasmonate ZIM domain-containing protein</fullName>
    </alternativeName>
</protein>
<dbReference type="InterPro" id="IPR010399">
    <property type="entry name" value="Tify_dom"/>
</dbReference>
<dbReference type="GO" id="GO:2000022">
    <property type="term" value="P:regulation of jasmonic acid mediated signaling pathway"/>
    <property type="evidence" value="ECO:0007669"/>
    <property type="project" value="UniProtKB-UniRule"/>
</dbReference>
<evidence type="ECO:0000259" key="4">
    <source>
        <dbReference type="PROSITE" id="PS51320"/>
    </source>
</evidence>
<dbReference type="PANTHER" id="PTHR33077">
    <property type="entry name" value="PROTEIN TIFY 4A-RELATED-RELATED"/>
    <property type="match status" value="1"/>
</dbReference>